<dbReference type="AlphaFoldDB" id="C5MEP3"/>
<comment type="similarity">
    <text evidence="2">Belongs to the DNA polymerase type-B-like family.</text>
</comment>
<evidence type="ECO:0000256" key="6">
    <source>
        <dbReference type="ARBA" id="ARBA00022842"/>
    </source>
</evidence>
<name>C5MEP3_CANTT</name>
<dbReference type="GO" id="GO:0071035">
    <property type="term" value="P:nuclear polyadenylation-dependent rRNA catabolic process"/>
    <property type="evidence" value="ECO:0007669"/>
    <property type="project" value="UniProtKB-ARBA"/>
</dbReference>
<dbReference type="GeneID" id="8299905"/>
<dbReference type="Gene3D" id="3.30.460.10">
    <property type="entry name" value="Beta Polymerase, domain 2"/>
    <property type="match status" value="1"/>
</dbReference>
<dbReference type="VEuPathDB" id="FungiDB:CTRG_04536"/>
<feature type="region of interest" description="Disordered" evidence="8">
    <location>
        <begin position="1"/>
        <end position="32"/>
    </location>
</feature>
<protein>
    <recommendedName>
        <fullName evidence="3">polynucleotide adenylyltransferase</fullName>
        <ecNumber evidence="3">2.7.7.19</ecNumber>
    </recommendedName>
</protein>
<dbReference type="GO" id="GO:0046872">
    <property type="term" value="F:metal ion binding"/>
    <property type="evidence" value="ECO:0007669"/>
    <property type="project" value="UniProtKB-KW"/>
</dbReference>
<dbReference type="GO" id="GO:0071037">
    <property type="term" value="P:nuclear polyadenylation-dependent snRNA catabolic process"/>
    <property type="evidence" value="ECO:0007669"/>
    <property type="project" value="UniProtKB-ARBA"/>
</dbReference>
<feature type="domain" description="Poly(A) RNA polymerase mitochondrial-like central palm" evidence="10">
    <location>
        <begin position="167"/>
        <end position="296"/>
    </location>
</feature>
<gene>
    <name evidence="11" type="ORF">CTRG_04536</name>
</gene>
<feature type="region of interest" description="Disordered" evidence="8">
    <location>
        <begin position="63"/>
        <end position="155"/>
    </location>
</feature>
<keyword evidence="4" id="KW-0808">Transferase</keyword>
<dbReference type="EC" id="2.7.7.19" evidence="3"/>
<feature type="compositionally biased region" description="Acidic residues" evidence="8">
    <location>
        <begin position="495"/>
        <end position="506"/>
    </location>
</feature>
<dbReference type="EMBL" id="GG692400">
    <property type="protein sequence ID" value="EER31753.1"/>
    <property type="molecule type" value="Genomic_DNA"/>
</dbReference>
<evidence type="ECO:0000313" key="11">
    <source>
        <dbReference type="EMBL" id="EER31753.1"/>
    </source>
</evidence>
<proteinExistence type="inferred from homology"/>
<comment type="catalytic activity">
    <reaction evidence="7">
        <text>RNA(n) + ATP = RNA(n)-3'-adenine ribonucleotide + diphosphate</text>
        <dbReference type="Rhea" id="RHEA:11332"/>
        <dbReference type="Rhea" id="RHEA-COMP:14527"/>
        <dbReference type="Rhea" id="RHEA-COMP:17347"/>
        <dbReference type="ChEBI" id="CHEBI:30616"/>
        <dbReference type="ChEBI" id="CHEBI:33019"/>
        <dbReference type="ChEBI" id="CHEBI:140395"/>
        <dbReference type="ChEBI" id="CHEBI:173115"/>
        <dbReference type="EC" id="2.7.7.19"/>
    </reaction>
</comment>
<dbReference type="Proteomes" id="UP000002037">
    <property type="component" value="Unassembled WGS sequence"/>
</dbReference>
<dbReference type="GO" id="GO:0003729">
    <property type="term" value="F:mRNA binding"/>
    <property type="evidence" value="ECO:0007669"/>
    <property type="project" value="TreeGrafter"/>
</dbReference>
<dbReference type="Pfam" id="PF22600">
    <property type="entry name" value="MTPAP-like_central"/>
    <property type="match status" value="1"/>
</dbReference>
<dbReference type="GO" id="GO:0071039">
    <property type="term" value="P:nuclear polyadenylation-dependent CUT catabolic process"/>
    <property type="evidence" value="ECO:0007669"/>
    <property type="project" value="UniProtKB-ARBA"/>
</dbReference>
<dbReference type="GO" id="GO:0071051">
    <property type="term" value="P:poly(A)-dependent snoRNA 3'-end processing"/>
    <property type="evidence" value="ECO:0007669"/>
    <property type="project" value="UniProtKB-ARBA"/>
</dbReference>
<dbReference type="InterPro" id="IPR043519">
    <property type="entry name" value="NT_sf"/>
</dbReference>
<evidence type="ECO:0000256" key="1">
    <source>
        <dbReference type="ARBA" id="ARBA00001936"/>
    </source>
</evidence>
<dbReference type="Gene3D" id="1.10.1410.10">
    <property type="match status" value="1"/>
</dbReference>
<feature type="compositionally biased region" description="Basic and acidic residues" evidence="8">
    <location>
        <begin position="585"/>
        <end position="603"/>
    </location>
</feature>
<dbReference type="PANTHER" id="PTHR23092">
    <property type="entry name" value="POLY(A) RNA POLYMERASE"/>
    <property type="match status" value="1"/>
</dbReference>
<dbReference type="SUPFAM" id="SSF81631">
    <property type="entry name" value="PAP/OAS1 substrate-binding domain"/>
    <property type="match status" value="1"/>
</dbReference>
<keyword evidence="5" id="KW-0479">Metal-binding</keyword>
<dbReference type="GO" id="GO:0071036">
    <property type="term" value="P:nuclear polyadenylation-dependent snoRNA catabolic process"/>
    <property type="evidence" value="ECO:0007669"/>
    <property type="project" value="UniProtKB-ARBA"/>
</dbReference>
<evidence type="ECO:0000313" key="12">
    <source>
        <dbReference type="Proteomes" id="UP000002037"/>
    </source>
</evidence>
<dbReference type="GO" id="GO:0071042">
    <property type="term" value="P:nuclear polyadenylation-dependent mRNA catabolic process"/>
    <property type="evidence" value="ECO:0007669"/>
    <property type="project" value="UniProtKB-ARBA"/>
</dbReference>
<dbReference type="GO" id="GO:0005730">
    <property type="term" value="C:nucleolus"/>
    <property type="evidence" value="ECO:0007669"/>
    <property type="project" value="TreeGrafter"/>
</dbReference>
<dbReference type="Pfam" id="PF03828">
    <property type="entry name" value="PAP_assoc"/>
    <property type="match status" value="1"/>
</dbReference>
<evidence type="ECO:0000256" key="4">
    <source>
        <dbReference type="ARBA" id="ARBA00022679"/>
    </source>
</evidence>
<feature type="domain" description="PAP-associated" evidence="9">
    <location>
        <begin position="359"/>
        <end position="421"/>
    </location>
</feature>
<evidence type="ECO:0000259" key="9">
    <source>
        <dbReference type="Pfam" id="PF03828"/>
    </source>
</evidence>
<reference evidence="11 12" key="1">
    <citation type="journal article" date="2009" name="Nature">
        <title>Evolution of pathogenicity and sexual reproduction in eight Candida genomes.</title>
        <authorList>
            <person name="Butler G."/>
            <person name="Rasmussen M.D."/>
            <person name="Lin M.F."/>
            <person name="Santos M.A."/>
            <person name="Sakthikumar S."/>
            <person name="Munro C.A."/>
            <person name="Rheinbay E."/>
            <person name="Grabherr M."/>
            <person name="Forche A."/>
            <person name="Reedy J.L."/>
            <person name="Agrafioti I."/>
            <person name="Arnaud M.B."/>
            <person name="Bates S."/>
            <person name="Brown A.J."/>
            <person name="Brunke S."/>
            <person name="Costanzo M.C."/>
            <person name="Fitzpatrick D.A."/>
            <person name="de Groot P.W."/>
            <person name="Harris D."/>
            <person name="Hoyer L.L."/>
            <person name="Hube B."/>
            <person name="Klis F.M."/>
            <person name="Kodira C."/>
            <person name="Lennard N."/>
            <person name="Logue M.E."/>
            <person name="Martin R."/>
            <person name="Neiman A.M."/>
            <person name="Nikolaou E."/>
            <person name="Quail M.A."/>
            <person name="Quinn J."/>
            <person name="Santos M.C."/>
            <person name="Schmitzberger F.F."/>
            <person name="Sherlock G."/>
            <person name="Shah P."/>
            <person name="Silverstein K.A."/>
            <person name="Skrzypek M.S."/>
            <person name="Soll D."/>
            <person name="Staggs R."/>
            <person name="Stansfield I."/>
            <person name="Stumpf M.P."/>
            <person name="Sudbery P.E."/>
            <person name="Srikantha T."/>
            <person name="Zeng Q."/>
            <person name="Berman J."/>
            <person name="Berriman M."/>
            <person name="Heitman J."/>
            <person name="Gow N.A."/>
            <person name="Lorenz M.C."/>
            <person name="Birren B.W."/>
            <person name="Kellis M."/>
            <person name="Cuomo C.A."/>
        </authorList>
    </citation>
    <scope>NUCLEOTIDE SEQUENCE [LARGE SCALE GENOMIC DNA]</scope>
    <source>
        <strain evidence="12">ATCC MYA-3404 / T1</strain>
    </source>
</reference>
<evidence type="ECO:0000256" key="8">
    <source>
        <dbReference type="SAM" id="MobiDB-lite"/>
    </source>
</evidence>
<evidence type="ECO:0000256" key="5">
    <source>
        <dbReference type="ARBA" id="ARBA00022723"/>
    </source>
</evidence>
<dbReference type="GO" id="GO:0071044">
    <property type="term" value="P:histone mRNA catabolic process"/>
    <property type="evidence" value="ECO:0007669"/>
    <property type="project" value="UniProtKB-ARBA"/>
</dbReference>
<evidence type="ECO:0000256" key="7">
    <source>
        <dbReference type="ARBA" id="ARBA00048830"/>
    </source>
</evidence>
<feature type="region of interest" description="Disordered" evidence="8">
    <location>
        <begin position="490"/>
        <end position="603"/>
    </location>
</feature>
<dbReference type="KEGG" id="ctp:CTRG_04536"/>
<dbReference type="STRING" id="294747.C5MEP3"/>
<accession>C5MEP3</accession>
<dbReference type="GO" id="GO:0043634">
    <property type="term" value="P:polyadenylation-dependent ncRNA catabolic process"/>
    <property type="evidence" value="ECO:0007669"/>
    <property type="project" value="TreeGrafter"/>
</dbReference>
<dbReference type="GO" id="GO:0071038">
    <property type="term" value="P:TRAMP-dependent tRNA surveillance pathway"/>
    <property type="evidence" value="ECO:0007669"/>
    <property type="project" value="UniProtKB-ARBA"/>
</dbReference>
<evidence type="ECO:0000256" key="2">
    <source>
        <dbReference type="ARBA" id="ARBA00008593"/>
    </source>
</evidence>
<dbReference type="InterPro" id="IPR045862">
    <property type="entry name" value="Trf4-like"/>
</dbReference>
<sequence length="603" mass="68246">MSGNKRKGGSINSTKPKKKKVKSPSVDVQLSTNNNFVALQDHVDEDSDIEVIYEYKKPQQELVLLDSEEDEDEDAENEVETKKSVDQSNPKKRKFDEVNEADDDITTETNELAKNEDFIGFGFSSTDEEESEGEESENDDHSGAPNSQYPWIKDHDHSTQKEIADWLTMEIRDFVNYISPSSDEIITRNKVIAALKKSISDFWPGTTVHVFGSCATDLYLPGSDIDMVVVSDTGSYENASRLYQLSTFLRTNKLATEVEVIAHAKVPIIKFVDPKSRLHIDVSFERTNGIDAAKRIRRWLVSTPGLRELVLVVKQFLRTRRLNNVHVGGLGGYATIIMCYHFLRLHPKITTDAMSALDNLGVLLIEFFELYGRNFSYDDLVLALDPENEEPKYVRKSKSPLQHSARSSFAIIIQDPADPSNNITRSSYNLRDLKKAFGGAYQLLSEKCYQLNAASYKERLGSSILGDIIKYTGKERNFSDDRHKVVNHALVKHDDDDDGQEDDAESDGQNGNDKYYFSDMTDESDEPYVPSVAKPTPTPLTKKPKDTKKLIESMLSLNNSSDEDKGSKEENEEYVPTVGTKKPKSNLDKDVRRDYWRQKGLDL</sequence>
<keyword evidence="12" id="KW-1185">Reference proteome</keyword>
<dbReference type="InterPro" id="IPR002058">
    <property type="entry name" value="PAP_assoc"/>
</dbReference>
<comment type="cofactor">
    <cofactor evidence="1">
        <name>Mn(2+)</name>
        <dbReference type="ChEBI" id="CHEBI:29035"/>
    </cofactor>
</comment>
<dbReference type="eggNOG" id="KOG1906">
    <property type="taxonomic scope" value="Eukaryota"/>
</dbReference>
<dbReference type="GO" id="GO:0031499">
    <property type="term" value="C:TRAMP complex"/>
    <property type="evidence" value="ECO:0007669"/>
    <property type="project" value="TreeGrafter"/>
</dbReference>
<feature type="compositionally biased region" description="Acidic residues" evidence="8">
    <location>
        <begin position="66"/>
        <end position="78"/>
    </location>
</feature>
<dbReference type="HOGENOM" id="CLU_013572_5_0_1"/>
<dbReference type="GO" id="GO:0034475">
    <property type="term" value="P:U4 snRNA 3'-end processing"/>
    <property type="evidence" value="ECO:0007669"/>
    <property type="project" value="UniProtKB-ARBA"/>
</dbReference>
<dbReference type="SUPFAM" id="SSF81301">
    <property type="entry name" value="Nucleotidyltransferase"/>
    <property type="match status" value="1"/>
</dbReference>
<dbReference type="PANTHER" id="PTHR23092:SF15">
    <property type="entry name" value="INACTIVE NON-CANONICAL POLY(A) RNA POLYMERASE PROTEIN TRF4-2-RELATED"/>
    <property type="match status" value="1"/>
</dbReference>
<dbReference type="RefSeq" id="XP_002550238.1">
    <property type="nucleotide sequence ID" value="XM_002550192.1"/>
</dbReference>
<feature type="compositionally biased region" description="Acidic residues" evidence="8">
    <location>
        <begin position="126"/>
        <end position="138"/>
    </location>
</feature>
<evidence type="ECO:0000256" key="3">
    <source>
        <dbReference type="ARBA" id="ARBA00012388"/>
    </source>
</evidence>
<dbReference type="InterPro" id="IPR054708">
    <property type="entry name" value="MTPAP-like_central"/>
</dbReference>
<dbReference type="FunFam" id="1.10.1410.10:FF:000003">
    <property type="entry name" value="non-canonical poly(A) RNA polymerase PAPD7"/>
    <property type="match status" value="1"/>
</dbReference>
<dbReference type="GO" id="GO:1990817">
    <property type="term" value="F:poly(A) RNA polymerase activity"/>
    <property type="evidence" value="ECO:0007669"/>
    <property type="project" value="UniProtKB-EC"/>
</dbReference>
<evidence type="ECO:0000259" key="10">
    <source>
        <dbReference type="Pfam" id="PF22600"/>
    </source>
</evidence>
<keyword evidence="6" id="KW-0460">Magnesium</keyword>
<dbReference type="FunFam" id="3.30.460.10:FF:000006">
    <property type="entry name" value="non-canonical poly(A) RNA polymerase PAPD5"/>
    <property type="match status" value="1"/>
</dbReference>
<dbReference type="OrthoDB" id="273917at2759"/>
<organism evidence="11 12">
    <name type="scientific">Candida tropicalis (strain ATCC MYA-3404 / T1)</name>
    <name type="common">Yeast</name>
    <dbReference type="NCBI Taxonomy" id="294747"/>
    <lineage>
        <taxon>Eukaryota</taxon>
        <taxon>Fungi</taxon>
        <taxon>Dikarya</taxon>
        <taxon>Ascomycota</taxon>
        <taxon>Saccharomycotina</taxon>
        <taxon>Pichiomycetes</taxon>
        <taxon>Debaryomycetaceae</taxon>
        <taxon>Candida/Lodderomyces clade</taxon>
        <taxon>Candida</taxon>
    </lineage>
</organism>
<dbReference type="CDD" id="cd05402">
    <property type="entry name" value="NT_PAP_TUTase"/>
    <property type="match status" value="1"/>
</dbReference>